<accession>A0A2Z6S992</accession>
<organism evidence="1 2">
    <name type="scientific">Rhizophagus clarus</name>
    <dbReference type="NCBI Taxonomy" id="94130"/>
    <lineage>
        <taxon>Eukaryota</taxon>
        <taxon>Fungi</taxon>
        <taxon>Fungi incertae sedis</taxon>
        <taxon>Mucoromycota</taxon>
        <taxon>Glomeromycotina</taxon>
        <taxon>Glomeromycetes</taxon>
        <taxon>Glomerales</taxon>
        <taxon>Glomeraceae</taxon>
        <taxon>Rhizophagus</taxon>
    </lineage>
</organism>
<comment type="caution">
    <text evidence="1">The sequence shown here is derived from an EMBL/GenBank/DDBJ whole genome shotgun (WGS) entry which is preliminary data.</text>
</comment>
<dbReference type="EMBL" id="BEXD01004046">
    <property type="protein sequence ID" value="GBC06040.1"/>
    <property type="molecule type" value="Genomic_DNA"/>
</dbReference>
<reference evidence="1 2" key="1">
    <citation type="submission" date="2017-11" db="EMBL/GenBank/DDBJ databases">
        <title>The genome of Rhizophagus clarus HR1 reveals common genetic basis of auxotrophy among arbuscular mycorrhizal fungi.</title>
        <authorList>
            <person name="Kobayashi Y."/>
        </authorList>
    </citation>
    <scope>NUCLEOTIDE SEQUENCE [LARGE SCALE GENOMIC DNA]</scope>
    <source>
        <strain evidence="1 2">HR1</strain>
    </source>
</reference>
<dbReference type="AlphaFoldDB" id="A0A2Z6S992"/>
<evidence type="ECO:0000313" key="1">
    <source>
        <dbReference type="EMBL" id="GBC06040.1"/>
    </source>
</evidence>
<gene>
    <name evidence="1" type="ORF">RclHR1_06580012</name>
</gene>
<protein>
    <submittedName>
        <fullName evidence="1">Uncharacterized protein</fullName>
    </submittedName>
</protein>
<sequence>MLKDKFWTPLLLTFFNKHHFYPERLVSKVQNTKGLELHFEADHCPELYFEVDQFNPELFKSKLWYFKGPEFRGGSRQTSISKVWKSFIGRLLSERSGLSYFEGPEEADHSILKVQNSKQTEDGPHLTADQVSS</sequence>
<evidence type="ECO:0000313" key="2">
    <source>
        <dbReference type="Proteomes" id="UP000247702"/>
    </source>
</evidence>
<name>A0A2Z6S992_9GLOM</name>
<keyword evidence="2" id="KW-1185">Reference proteome</keyword>
<dbReference type="Proteomes" id="UP000247702">
    <property type="component" value="Unassembled WGS sequence"/>
</dbReference>
<proteinExistence type="predicted"/>